<dbReference type="Proteomes" id="UP000483286">
    <property type="component" value="Unassembled WGS sequence"/>
</dbReference>
<organism evidence="1 2">
    <name type="scientific">Deinococcus arboris</name>
    <dbReference type="NCBI Taxonomy" id="2682977"/>
    <lineage>
        <taxon>Bacteria</taxon>
        <taxon>Thermotogati</taxon>
        <taxon>Deinococcota</taxon>
        <taxon>Deinococci</taxon>
        <taxon>Deinococcales</taxon>
        <taxon>Deinococcaceae</taxon>
        <taxon>Deinococcus</taxon>
    </lineage>
</organism>
<gene>
    <name evidence="1" type="ORF">GO986_05165</name>
</gene>
<evidence type="ECO:0000313" key="1">
    <source>
        <dbReference type="EMBL" id="MVN86149.1"/>
    </source>
</evidence>
<proteinExistence type="predicted"/>
<comment type="caution">
    <text evidence="1">The sequence shown here is derived from an EMBL/GenBank/DDBJ whole genome shotgun (WGS) entry which is preliminary data.</text>
</comment>
<dbReference type="EMBL" id="WQLB01000005">
    <property type="protein sequence ID" value="MVN86149.1"/>
    <property type="molecule type" value="Genomic_DNA"/>
</dbReference>
<evidence type="ECO:0000313" key="2">
    <source>
        <dbReference type="Proteomes" id="UP000483286"/>
    </source>
</evidence>
<reference evidence="1 2" key="1">
    <citation type="submission" date="2019-12" db="EMBL/GenBank/DDBJ databases">
        <title>Deinococcus sp. HMF7620 Genome sequencing and assembly.</title>
        <authorList>
            <person name="Kang H."/>
            <person name="Kim H."/>
            <person name="Joh K."/>
        </authorList>
    </citation>
    <scope>NUCLEOTIDE SEQUENCE [LARGE SCALE GENOMIC DNA]</scope>
    <source>
        <strain evidence="1 2">HMF7620</strain>
    </source>
</reference>
<name>A0A7C9HQG6_9DEIO</name>
<dbReference type="AlphaFoldDB" id="A0A7C9HQG6"/>
<sequence>MTISAAMSLDPILARMGHQAATLREAELMRQVLNEAHAGQEIDDLDETTWLGLVGQMEQLKLASDPGMK</sequence>
<accession>A0A7C9HQG6</accession>
<dbReference type="RefSeq" id="WP_157458221.1">
    <property type="nucleotide sequence ID" value="NZ_WQLB01000005.1"/>
</dbReference>
<protein>
    <submittedName>
        <fullName evidence="1">Uncharacterized protein</fullName>
    </submittedName>
</protein>
<keyword evidence="2" id="KW-1185">Reference proteome</keyword>